<dbReference type="InterPro" id="IPR027238">
    <property type="entry name" value="RuvB-like"/>
</dbReference>
<dbReference type="InterPro" id="IPR041048">
    <property type="entry name" value="RuvB-like_C"/>
</dbReference>
<dbReference type="InterPro" id="IPR042487">
    <property type="entry name" value="RuvBL1/2_DNA/RNA_bd_dom"/>
</dbReference>
<dbReference type="InterPro" id="IPR010339">
    <property type="entry name" value="TIP49_P-loop"/>
</dbReference>
<dbReference type="EC" id="3.6.4.12" evidence="2"/>
<protein>
    <recommendedName>
        <fullName evidence="2">DNA helicase</fullName>
        <ecNumber evidence="2">3.6.4.12</ecNumber>
    </recommendedName>
</protein>
<dbReference type="FunFam" id="2.40.50.360:FF:000001">
    <property type="entry name" value="RuvB-like helicase"/>
    <property type="match status" value="1"/>
</dbReference>
<evidence type="ECO:0000256" key="4">
    <source>
        <dbReference type="ARBA" id="ARBA00022801"/>
    </source>
</evidence>
<evidence type="ECO:0000256" key="2">
    <source>
        <dbReference type="ARBA" id="ARBA00012551"/>
    </source>
</evidence>
<dbReference type="GO" id="GO:0003678">
    <property type="term" value="F:DNA helicase activity"/>
    <property type="evidence" value="ECO:0007669"/>
    <property type="project" value="UniProtKB-EC"/>
</dbReference>
<dbReference type="AlphaFoldDB" id="A0A7C4NQF4"/>
<comment type="caution">
    <text evidence="8">The sequence shown here is derived from an EMBL/GenBank/DDBJ whole genome shotgun (WGS) entry which is preliminary data.</text>
</comment>
<proteinExistence type="inferred from homology"/>
<dbReference type="Pfam" id="PF17856">
    <property type="entry name" value="TIP49_C"/>
    <property type="match status" value="1"/>
</dbReference>
<accession>A0A7C4NQF4</accession>
<dbReference type="EMBL" id="DTBP01000010">
    <property type="protein sequence ID" value="HGQ73593.1"/>
    <property type="molecule type" value="Genomic_DNA"/>
</dbReference>
<gene>
    <name evidence="9" type="ORF">ENT92_02150</name>
    <name evidence="8" type="ORF">ENU20_00740</name>
</gene>
<name>A0A7C4NQF4_STAMA</name>
<dbReference type="SMART" id="SM00382">
    <property type="entry name" value="AAA"/>
    <property type="match status" value="1"/>
</dbReference>
<keyword evidence="3" id="KW-0547">Nucleotide-binding</keyword>
<dbReference type="Gene3D" id="2.40.50.360">
    <property type="entry name" value="RuvB-like helicase, domain II"/>
    <property type="match status" value="1"/>
</dbReference>
<dbReference type="EMBL" id="DTAN01000085">
    <property type="protein sequence ID" value="HGU65004.1"/>
    <property type="molecule type" value="Genomic_DNA"/>
</dbReference>
<evidence type="ECO:0000256" key="3">
    <source>
        <dbReference type="ARBA" id="ARBA00022741"/>
    </source>
</evidence>
<evidence type="ECO:0000256" key="6">
    <source>
        <dbReference type="ARBA" id="ARBA00022840"/>
    </source>
</evidence>
<organism evidence="8">
    <name type="scientific">Staphylothermus marinus</name>
    <dbReference type="NCBI Taxonomy" id="2280"/>
    <lineage>
        <taxon>Archaea</taxon>
        <taxon>Thermoproteota</taxon>
        <taxon>Thermoprotei</taxon>
        <taxon>Desulfurococcales</taxon>
        <taxon>Desulfurococcaceae</taxon>
        <taxon>Staphylothermus</taxon>
    </lineage>
</organism>
<feature type="domain" description="AAA+ ATPase" evidence="7">
    <location>
        <begin position="62"/>
        <end position="363"/>
    </location>
</feature>
<evidence type="ECO:0000256" key="5">
    <source>
        <dbReference type="ARBA" id="ARBA00022806"/>
    </source>
</evidence>
<evidence type="ECO:0000313" key="8">
    <source>
        <dbReference type="EMBL" id="HGQ73593.1"/>
    </source>
</evidence>
<sequence>MSSEIGVRETIFKRIGVHSHIRGLGLDEKGRALFIADGMVGQTKAREAAGIVVKLILEGKIAGKGVLFVGPPGTGKTAIAVAIARELGEDTPFVAMSASEIYSSERKKTEILMEAVRRALGVRVREKRLVYEGVVEKIELRRARHPLVPYMTIPVEARLTLFTKDDKVTLTLPEEVTHQIIEMGIKKGDLIWIDASTGRVFREGKARGVEKARYYDIDTKRILDIPSGPIKKEKEIVRTFTLHDLDFRFSIERSAVSIVSIFGIGVTKEIPSEIRKEVDELVKKWINEKKAELIPGVLFIDDAHMLDIEAFSFLSRAMESEFAPIIILATNRGIAKVRGTDIESPHGIPLDMLDRLLIIQTTPYSKEDIAEILRIRIEEEEIKISKDAFDALVEIGCNSSLRYAVQLLDPARILAMNEGRDEISRDDVLRAKELFIDVKRSVEYLKKYEEMFLK</sequence>
<dbReference type="Pfam" id="PF06068">
    <property type="entry name" value="TIP49"/>
    <property type="match status" value="1"/>
</dbReference>
<dbReference type="InterPro" id="IPR027417">
    <property type="entry name" value="P-loop_NTPase"/>
</dbReference>
<comment type="similarity">
    <text evidence="1">Belongs to the RuvB family.</text>
</comment>
<evidence type="ECO:0000313" key="9">
    <source>
        <dbReference type="EMBL" id="HGU65004.1"/>
    </source>
</evidence>
<evidence type="ECO:0000256" key="1">
    <source>
        <dbReference type="ARBA" id="ARBA00007519"/>
    </source>
</evidence>
<dbReference type="Gene3D" id="1.10.8.60">
    <property type="match status" value="1"/>
</dbReference>
<dbReference type="Gene3D" id="3.40.50.300">
    <property type="entry name" value="P-loop containing nucleotide triphosphate hydrolases"/>
    <property type="match status" value="1"/>
</dbReference>
<evidence type="ECO:0000259" key="7">
    <source>
        <dbReference type="SMART" id="SM00382"/>
    </source>
</evidence>
<dbReference type="GO" id="GO:0005524">
    <property type="term" value="F:ATP binding"/>
    <property type="evidence" value="ECO:0007669"/>
    <property type="project" value="UniProtKB-KW"/>
</dbReference>
<keyword evidence="4" id="KW-0378">Hydrolase</keyword>
<keyword evidence="5" id="KW-0347">Helicase</keyword>
<dbReference type="InterPro" id="IPR003593">
    <property type="entry name" value="AAA+_ATPase"/>
</dbReference>
<dbReference type="PANTHER" id="PTHR11093">
    <property type="entry name" value="RUVB-RELATED REPTIN AND PONTIN"/>
    <property type="match status" value="1"/>
</dbReference>
<dbReference type="SUPFAM" id="SSF52540">
    <property type="entry name" value="P-loop containing nucleoside triphosphate hydrolases"/>
    <property type="match status" value="1"/>
</dbReference>
<dbReference type="FunFam" id="1.10.8.60:FF:000010">
    <property type="entry name" value="RuvB-like helicase"/>
    <property type="match status" value="1"/>
</dbReference>
<keyword evidence="6" id="KW-0067">ATP-binding</keyword>
<dbReference type="GO" id="GO:0016787">
    <property type="term" value="F:hydrolase activity"/>
    <property type="evidence" value="ECO:0007669"/>
    <property type="project" value="UniProtKB-KW"/>
</dbReference>
<reference evidence="8" key="1">
    <citation type="journal article" date="2020" name="mSystems">
        <title>Genome- and Community-Level Interaction Insights into Carbon Utilization and Element Cycling Functions of Hydrothermarchaeota in Hydrothermal Sediment.</title>
        <authorList>
            <person name="Zhou Z."/>
            <person name="Liu Y."/>
            <person name="Xu W."/>
            <person name="Pan J."/>
            <person name="Luo Z.H."/>
            <person name="Li M."/>
        </authorList>
    </citation>
    <scope>NUCLEOTIDE SEQUENCE [LARGE SCALE GENOMIC DNA]</scope>
    <source>
        <strain evidence="9">SpSt-622</strain>
        <strain evidence="8">SpSt-648</strain>
    </source>
</reference>